<evidence type="ECO:0000256" key="20">
    <source>
        <dbReference type="PROSITE-ProRule" id="PRU10141"/>
    </source>
</evidence>
<keyword evidence="6" id="KW-0433">Leucine-rich repeat</keyword>
<dbReference type="SUPFAM" id="SSF56112">
    <property type="entry name" value="Protein kinase-like (PK-like)"/>
    <property type="match status" value="3"/>
</dbReference>
<evidence type="ECO:0000256" key="3">
    <source>
        <dbReference type="ARBA" id="ARBA00022475"/>
    </source>
</evidence>
<dbReference type="InterPro" id="IPR008271">
    <property type="entry name" value="Ser/Thr_kinase_AS"/>
</dbReference>
<feature type="domain" description="Protein kinase" evidence="21">
    <location>
        <begin position="699"/>
        <end position="981"/>
    </location>
</feature>
<evidence type="ECO:0000256" key="8">
    <source>
        <dbReference type="ARBA" id="ARBA00022692"/>
    </source>
</evidence>
<evidence type="ECO:0000313" key="22">
    <source>
        <dbReference type="EMBL" id="KAF6162830.1"/>
    </source>
</evidence>
<evidence type="ECO:0000256" key="17">
    <source>
        <dbReference type="ARBA" id="ARBA00023180"/>
    </source>
</evidence>
<evidence type="ECO:0000256" key="11">
    <source>
        <dbReference type="ARBA" id="ARBA00022741"/>
    </source>
</evidence>
<evidence type="ECO:0000256" key="14">
    <source>
        <dbReference type="ARBA" id="ARBA00022989"/>
    </source>
</evidence>
<keyword evidence="8" id="KW-0812">Transmembrane</keyword>
<dbReference type="Gene3D" id="3.30.200.20">
    <property type="entry name" value="Phosphorylase Kinase, domain 1"/>
    <property type="match status" value="3"/>
</dbReference>
<keyword evidence="5" id="KW-0597">Phosphoprotein</keyword>
<dbReference type="GO" id="GO:0005886">
    <property type="term" value="C:plasma membrane"/>
    <property type="evidence" value="ECO:0007669"/>
    <property type="project" value="UniProtKB-SubCell"/>
</dbReference>
<keyword evidence="9" id="KW-0732">Signal</keyword>
<comment type="subcellular location">
    <subcellularLocation>
        <location evidence="1">Cell membrane</location>
        <topology evidence="1">Single-pass membrane protein</topology>
    </subcellularLocation>
</comment>
<comment type="catalytic activity">
    <reaction evidence="19">
        <text>L-seryl-[protein] + ATP = O-phospho-L-seryl-[protein] + ADP + H(+)</text>
        <dbReference type="Rhea" id="RHEA:17989"/>
        <dbReference type="Rhea" id="RHEA-COMP:9863"/>
        <dbReference type="Rhea" id="RHEA-COMP:11604"/>
        <dbReference type="ChEBI" id="CHEBI:15378"/>
        <dbReference type="ChEBI" id="CHEBI:29999"/>
        <dbReference type="ChEBI" id="CHEBI:30616"/>
        <dbReference type="ChEBI" id="CHEBI:83421"/>
        <dbReference type="ChEBI" id="CHEBI:456216"/>
        <dbReference type="EC" id="2.7.11.1"/>
    </reaction>
</comment>
<keyword evidence="4" id="KW-0723">Serine/threonine-protein kinase</keyword>
<dbReference type="AlphaFoldDB" id="A0A7J7N720"/>
<dbReference type="PANTHER" id="PTHR47976">
    <property type="entry name" value="G-TYPE LECTIN S-RECEPTOR-LIKE SERINE/THREONINE-PROTEIN KINASE SD2-5"/>
    <property type="match status" value="1"/>
</dbReference>
<dbReference type="Pfam" id="PF00069">
    <property type="entry name" value="Pkinase"/>
    <property type="match status" value="3"/>
</dbReference>
<evidence type="ECO:0000256" key="5">
    <source>
        <dbReference type="ARBA" id="ARBA00022553"/>
    </source>
</evidence>
<comment type="catalytic activity">
    <reaction evidence="18">
        <text>L-threonyl-[protein] + ATP = O-phospho-L-threonyl-[protein] + ADP + H(+)</text>
        <dbReference type="Rhea" id="RHEA:46608"/>
        <dbReference type="Rhea" id="RHEA-COMP:11060"/>
        <dbReference type="Rhea" id="RHEA-COMP:11605"/>
        <dbReference type="ChEBI" id="CHEBI:15378"/>
        <dbReference type="ChEBI" id="CHEBI:30013"/>
        <dbReference type="ChEBI" id="CHEBI:30616"/>
        <dbReference type="ChEBI" id="CHEBI:61977"/>
        <dbReference type="ChEBI" id="CHEBI:456216"/>
        <dbReference type="EC" id="2.7.11.1"/>
    </reaction>
</comment>
<dbReference type="OrthoDB" id="647973at2759"/>
<keyword evidence="11 20" id="KW-0547">Nucleotide-binding</keyword>
<keyword evidence="10" id="KW-0677">Repeat</keyword>
<keyword evidence="17" id="KW-0325">Glycoprotein</keyword>
<dbReference type="FunFam" id="1.10.510.10:FF:000358">
    <property type="entry name" value="Putative leucine-rich repeat receptor-like serine/threonine-protein kinase"/>
    <property type="match status" value="1"/>
</dbReference>
<comment type="caution">
    <text evidence="22">The sequence shown here is derived from an EMBL/GenBank/DDBJ whole genome shotgun (WGS) entry which is preliminary data.</text>
</comment>
<feature type="binding site" evidence="20">
    <location>
        <position position="727"/>
    </location>
    <ligand>
        <name>ATP</name>
        <dbReference type="ChEBI" id="CHEBI:30616"/>
    </ligand>
</feature>
<dbReference type="InterPro" id="IPR051343">
    <property type="entry name" value="G-type_lectin_kinases/EP1-like"/>
</dbReference>
<organism evidence="22 23">
    <name type="scientific">Kingdonia uniflora</name>
    <dbReference type="NCBI Taxonomy" id="39325"/>
    <lineage>
        <taxon>Eukaryota</taxon>
        <taxon>Viridiplantae</taxon>
        <taxon>Streptophyta</taxon>
        <taxon>Embryophyta</taxon>
        <taxon>Tracheophyta</taxon>
        <taxon>Spermatophyta</taxon>
        <taxon>Magnoliopsida</taxon>
        <taxon>Ranunculales</taxon>
        <taxon>Circaeasteraceae</taxon>
        <taxon>Kingdonia</taxon>
    </lineage>
</organism>
<feature type="binding site" evidence="20">
    <location>
        <position position="64"/>
    </location>
    <ligand>
        <name>ATP</name>
        <dbReference type="ChEBI" id="CHEBI:30616"/>
    </ligand>
</feature>
<evidence type="ECO:0000256" key="16">
    <source>
        <dbReference type="ARBA" id="ARBA00023170"/>
    </source>
</evidence>
<dbReference type="GO" id="GO:0005524">
    <property type="term" value="F:ATP binding"/>
    <property type="evidence" value="ECO:0007669"/>
    <property type="project" value="UniProtKB-UniRule"/>
</dbReference>
<evidence type="ECO:0000256" key="19">
    <source>
        <dbReference type="ARBA" id="ARBA00048679"/>
    </source>
</evidence>
<keyword evidence="12" id="KW-0418">Kinase</keyword>
<dbReference type="EC" id="2.7.11.1" evidence="2"/>
<dbReference type="PROSITE" id="PS00107">
    <property type="entry name" value="PROTEIN_KINASE_ATP"/>
    <property type="match status" value="2"/>
</dbReference>
<dbReference type="PROSITE" id="PS50011">
    <property type="entry name" value="PROTEIN_KINASE_DOM"/>
    <property type="match status" value="3"/>
</dbReference>
<evidence type="ECO:0000256" key="10">
    <source>
        <dbReference type="ARBA" id="ARBA00022737"/>
    </source>
</evidence>
<evidence type="ECO:0000313" key="23">
    <source>
        <dbReference type="Proteomes" id="UP000541444"/>
    </source>
</evidence>
<evidence type="ECO:0000256" key="4">
    <source>
        <dbReference type="ARBA" id="ARBA00022527"/>
    </source>
</evidence>
<feature type="domain" description="Protein kinase" evidence="21">
    <location>
        <begin position="372"/>
        <end position="649"/>
    </location>
</feature>
<dbReference type="PANTHER" id="PTHR47976:SF115">
    <property type="entry name" value="RECEPTOR-LIKE SERINE_THREONINE-PROTEIN KINASE"/>
    <property type="match status" value="1"/>
</dbReference>
<keyword evidence="3" id="KW-1003">Cell membrane</keyword>
<dbReference type="FunFam" id="1.10.510.10:FF:000537">
    <property type="entry name" value="Putative receptor-like protein kinase"/>
    <property type="match status" value="1"/>
</dbReference>
<keyword evidence="16" id="KW-0675">Receptor</keyword>
<evidence type="ECO:0000256" key="12">
    <source>
        <dbReference type="ARBA" id="ARBA00022777"/>
    </source>
</evidence>
<dbReference type="InterPro" id="IPR000719">
    <property type="entry name" value="Prot_kinase_dom"/>
</dbReference>
<dbReference type="InterPro" id="IPR017441">
    <property type="entry name" value="Protein_kinase_ATP_BS"/>
</dbReference>
<keyword evidence="13 20" id="KW-0067">ATP-binding</keyword>
<evidence type="ECO:0000256" key="7">
    <source>
        <dbReference type="ARBA" id="ARBA00022679"/>
    </source>
</evidence>
<evidence type="ECO:0000256" key="15">
    <source>
        <dbReference type="ARBA" id="ARBA00023136"/>
    </source>
</evidence>
<dbReference type="SMART" id="SM00220">
    <property type="entry name" value="S_TKc"/>
    <property type="match status" value="3"/>
</dbReference>
<dbReference type="InterPro" id="IPR011009">
    <property type="entry name" value="Kinase-like_dom_sf"/>
</dbReference>
<keyword evidence="23" id="KW-1185">Reference proteome</keyword>
<name>A0A7J7N720_9MAGN</name>
<evidence type="ECO:0000256" key="6">
    <source>
        <dbReference type="ARBA" id="ARBA00022614"/>
    </source>
</evidence>
<evidence type="ECO:0000256" key="2">
    <source>
        <dbReference type="ARBA" id="ARBA00012513"/>
    </source>
</evidence>
<accession>A0A7J7N720</accession>
<evidence type="ECO:0000256" key="13">
    <source>
        <dbReference type="ARBA" id="ARBA00022840"/>
    </source>
</evidence>
<dbReference type="EMBL" id="JACGCM010001011">
    <property type="protein sequence ID" value="KAF6162830.1"/>
    <property type="molecule type" value="Genomic_DNA"/>
</dbReference>
<dbReference type="FunFam" id="3.30.200.20:FF:000178">
    <property type="entry name" value="serine/threonine-protein kinase PBS1-like"/>
    <property type="match status" value="1"/>
</dbReference>
<dbReference type="Gene3D" id="1.10.510.10">
    <property type="entry name" value="Transferase(Phosphotransferase) domain 1"/>
    <property type="match status" value="3"/>
</dbReference>
<evidence type="ECO:0000256" key="9">
    <source>
        <dbReference type="ARBA" id="ARBA00022729"/>
    </source>
</evidence>
<dbReference type="GO" id="GO:0004674">
    <property type="term" value="F:protein serine/threonine kinase activity"/>
    <property type="evidence" value="ECO:0007669"/>
    <property type="project" value="UniProtKB-KW"/>
</dbReference>
<dbReference type="PROSITE" id="PS00108">
    <property type="entry name" value="PROTEIN_KINASE_ST"/>
    <property type="match status" value="2"/>
</dbReference>
<evidence type="ECO:0000256" key="1">
    <source>
        <dbReference type="ARBA" id="ARBA00004162"/>
    </source>
</evidence>
<feature type="domain" description="Protein kinase" evidence="21">
    <location>
        <begin position="36"/>
        <end position="337"/>
    </location>
</feature>
<keyword evidence="14" id="KW-1133">Transmembrane helix</keyword>
<keyword evidence="7" id="KW-0808">Transferase</keyword>
<dbReference type="Proteomes" id="UP000541444">
    <property type="component" value="Unassembled WGS sequence"/>
</dbReference>
<reference evidence="22 23" key="1">
    <citation type="journal article" date="2020" name="IScience">
        <title>Genome Sequencing of the Endangered Kingdonia uniflora (Circaeasteraceae, Ranunculales) Reveals Potential Mechanisms of Evolutionary Specialization.</title>
        <authorList>
            <person name="Sun Y."/>
            <person name="Deng T."/>
            <person name="Zhang A."/>
            <person name="Moore M.J."/>
            <person name="Landis J.B."/>
            <person name="Lin N."/>
            <person name="Zhang H."/>
            <person name="Zhang X."/>
            <person name="Huang J."/>
            <person name="Zhang X."/>
            <person name="Sun H."/>
            <person name="Wang H."/>
        </authorList>
    </citation>
    <scope>NUCLEOTIDE SEQUENCE [LARGE SCALE GENOMIC DNA]</scope>
    <source>
        <strain evidence="22">TB1705</strain>
        <tissue evidence="22">Leaf</tissue>
    </source>
</reference>
<proteinExistence type="predicted"/>
<sequence>MNSQRASSSSSSTYTLRELARLPIEFNYGDLKKATNNFRDMLGSGGSGSVFKGKLDDGTPVAVKRVERAEYGERQFEAEISSIASVQHINLVRLRGYCSHMTKTREDFFIVYDLFRKGSLENWIFLGKDEGQSGQCLPWKLRYRVAIDIAKALSYLHHDCRPRILHLDIKPENILLDDDFRAVVSDFGLSKLMTKDESKVYTIIRGTNGYRAPEWLSGHGISEKCDIFSYGQVLLDLFFGQRYVCLDEDGNDIYTNNGNSVLEQRAFHAFMWEKLTQKELLELIDKRLMQDVKVNEKEASSLVNAALCCLKEDPEKRLGDMRQVVDMLEVRNLHGIRSFEQHVENHNEHINLGKPTERLPKFHYKDLKKATNNFRDKLGGGSSDLVFKGKLDDGTPVAVKSVKRRIHGEQEFQEVISTIASVDHRHVLCCRGYCSHITETGRALFIVYDLFSKGSLDNWIFPQMDSHNGGCLSWKSRYRVAIEIAKALVYLHHDCQWIFHPDIKPENILLDDNFQVVLSDFGLSRFLNDDESRVHTTFRGTKGNYEKSDIFTYGKLLLELFFGKHFLEDYDVYTNDGKSQKEQRTFHALMWKKLRKRKVMELIDKRVMADGEVDDREARSLIYVALWCLDEDPKKRAGDMRHVVDMLEIRKLGEIGAFSMTGILSIFKCVFPFNEYIDQKKFAKLPREFRHKELIIATNNFEDNLGSGGSGSVFKGILNDGTLVAVKRVEGKIYGEHEFEQHISSIASVQHSHLVRLRGYCSWASASLIVTNFFPKGSLDNWIFPRRGGQNSPCLSWKLRCRIATDVAKALVYLHYGCHPPILHLAIKPENILLDDDFRAVVSDFGLSKLIHQGMNKHLIRRRMREYAPPEMLLDDTQYDITKKCDVYSFGVLLLDIFFNIGNLGKERSFLTIHHSFLEKFKIGAVMELIDRRLTGDVDVNLSSVWAIAEAAQLCLLQEPGNRLNMQQVLELIEPVRNAFA</sequence>
<protein>
    <recommendedName>
        <fullName evidence="2">non-specific serine/threonine protein kinase</fullName>
        <ecNumber evidence="2">2.7.11.1</ecNumber>
    </recommendedName>
</protein>
<evidence type="ECO:0000256" key="18">
    <source>
        <dbReference type="ARBA" id="ARBA00047899"/>
    </source>
</evidence>
<gene>
    <name evidence="22" type="ORF">GIB67_029099</name>
</gene>
<keyword evidence="15" id="KW-0472">Membrane</keyword>
<evidence type="ECO:0000259" key="21">
    <source>
        <dbReference type="PROSITE" id="PS50011"/>
    </source>
</evidence>